<evidence type="ECO:0000256" key="7">
    <source>
        <dbReference type="ARBA" id="ARBA00022840"/>
    </source>
</evidence>
<dbReference type="InterPro" id="IPR001757">
    <property type="entry name" value="P_typ_ATPase"/>
</dbReference>
<accession>A0A1V4ESB3</accession>
<evidence type="ECO:0000256" key="10">
    <source>
        <dbReference type="ARBA" id="ARBA00023065"/>
    </source>
</evidence>
<dbReference type="InterPro" id="IPR008250">
    <property type="entry name" value="ATPase_P-typ_transduc_dom_A_sf"/>
</dbReference>
<dbReference type="GO" id="GO:0036376">
    <property type="term" value="P:sodium ion export across plasma membrane"/>
    <property type="evidence" value="ECO:0007669"/>
    <property type="project" value="TreeGrafter"/>
</dbReference>
<evidence type="ECO:0000256" key="2">
    <source>
        <dbReference type="ARBA" id="ARBA00005675"/>
    </source>
</evidence>
<comment type="similarity">
    <text evidence="2">Belongs to the cation transport ATPase (P-type) (TC 3.A.3) family. Type IIA subfamily.</text>
</comment>
<dbReference type="InterPro" id="IPR023214">
    <property type="entry name" value="HAD_sf"/>
</dbReference>
<feature type="transmembrane region" description="Helical" evidence="12">
    <location>
        <begin position="383"/>
        <end position="405"/>
    </location>
</feature>
<keyword evidence="10" id="KW-0406">Ion transport</keyword>
<organism evidence="14 15">
    <name type="scientific">Ferroacidibacillus organovorans</name>
    <dbReference type="NCBI Taxonomy" id="1765683"/>
    <lineage>
        <taxon>Bacteria</taxon>
        <taxon>Bacillati</taxon>
        <taxon>Bacillota</taxon>
        <taxon>Bacilli</taxon>
        <taxon>Bacillales</taxon>
        <taxon>Alicyclobacillaceae</taxon>
        <taxon>Ferroacidibacillus</taxon>
    </lineage>
</organism>
<keyword evidence="6" id="KW-0547">Nucleotide-binding</keyword>
<dbReference type="Pfam" id="PF00690">
    <property type="entry name" value="Cation_ATPase_N"/>
    <property type="match status" value="1"/>
</dbReference>
<dbReference type="PRINTS" id="PR00121">
    <property type="entry name" value="NAKATPASE"/>
</dbReference>
<dbReference type="SUPFAM" id="SSF56784">
    <property type="entry name" value="HAD-like"/>
    <property type="match status" value="1"/>
</dbReference>
<dbReference type="GO" id="GO:0016887">
    <property type="term" value="F:ATP hydrolysis activity"/>
    <property type="evidence" value="ECO:0007669"/>
    <property type="project" value="InterPro"/>
</dbReference>
<feature type="transmembrane region" description="Helical" evidence="12">
    <location>
        <begin position="936"/>
        <end position="954"/>
    </location>
</feature>
<dbReference type="Gene3D" id="1.20.1110.10">
    <property type="entry name" value="Calcium-transporting ATPase, transmembrane domain"/>
    <property type="match status" value="1"/>
</dbReference>
<evidence type="ECO:0000256" key="3">
    <source>
        <dbReference type="ARBA" id="ARBA00022448"/>
    </source>
</evidence>
<feature type="domain" description="Cation-transporting P-type ATPase N-terminal" evidence="13">
    <location>
        <begin position="103"/>
        <end position="179"/>
    </location>
</feature>
<dbReference type="Gene3D" id="3.40.1110.10">
    <property type="entry name" value="Calcium-transporting ATPase, cytoplasmic domain N"/>
    <property type="match status" value="1"/>
</dbReference>
<evidence type="ECO:0000256" key="12">
    <source>
        <dbReference type="SAM" id="Phobius"/>
    </source>
</evidence>
<dbReference type="GO" id="GO:1902600">
    <property type="term" value="P:proton transmembrane transport"/>
    <property type="evidence" value="ECO:0007669"/>
    <property type="project" value="TreeGrafter"/>
</dbReference>
<dbReference type="InterPro" id="IPR018303">
    <property type="entry name" value="ATPase_P-typ_P_site"/>
</dbReference>
<keyword evidence="7" id="KW-0067">ATP-binding</keyword>
<dbReference type="GO" id="GO:0030007">
    <property type="term" value="P:intracellular potassium ion homeostasis"/>
    <property type="evidence" value="ECO:0007669"/>
    <property type="project" value="TreeGrafter"/>
</dbReference>
<feature type="transmembrane region" description="Helical" evidence="12">
    <location>
        <begin position="966"/>
        <end position="988"/>
    </location>
</feature>
<dbReference type="PRINTS" id="PR00119">
    <property type="entry name" value="CATATPASE"/>
</dbReference>
<dbReference type="Gene3D" id="2.70.150.10">
    <property type="entry name" value="Calcium-transporting ATPase, cytoplasmic transduction domain A"/>
    <property type="match status" value="1"/>
</dbReference>
<evidence type="ECO:0000313" key="14">
    <source>
        <dbReference type="EMBL" id="OPG15807.1"/>
    </source>
</evidence>
<dbReference type="Gene3D" id="3.40.50.1000">
    <property type="entry name" value="HAD superfamily/HAD-like"/>
    <property type="match status" value="1"/>
</dbReference>
<keyword evidence="4" id="KW-0597">Phosphoprotein</keyword>
<dbReference type="PROSITE" id="PS00154">
    <property type="entry name" value="ATPASE_E1_E2"/>
    <property type="match status" value="1"/>
</dbReference>
<feature type="transmembrane region" description="Helical" evidence="12">
    <location>
        <begin position="353"/>
        <end position="371"/>
    </location>
</feature>
<dbReference type="RefSeq" id="WP_079290856.1">
    <property type="nucleotide sequence ID" value="NZ_MWPS01000026.1"/>
</dbReference>
<evidence type="ECO:0000256" key="6">
    <source>
        <dbReference type="ARBA" id="ARBA00022741"/>
    </source>
</evidence>
<dbReference type="Pfam" id="PF00122">
    <property type="entry name" value="E1-E2_ATPase"/>
    <property type="match status" value="1"/>
</dbReference>
<dbReference type="EMBL" id="MWPS01000026">
    <property type="protein sequence ID" value="OPG15807.1"/>
    <property type="molecule type" value="Genomic_DNA"/>
</dbReference>
<dbReference type="Pfam" id="PF00689">
    <property type="entry name" value="Cation_ATPase_C"/>
    <property type="match status" value="1"/>
</dbReference>
<evidence type="ECO:0000313" key="15">
    <source>
        <dbReference type="Proteomes" id="UP000190229"/>
    </source>
</evidence>
<proteinExistence type="inferred from homology"/>
<dbReference type="NCBIfam" id="TIGR01494">
    <property type="entry name" value="ATPase_P-type"/>
    <property type="match status" value="2"/>
</dbReference>
<dbReference type="AlphaFoldDB" id="A0A1V4ESB3"/>
<reference evidence="14 15" key="1">
    <citation type="submission" date="2017-02" db="EMBL/GenBank/DDBJ databases">
        <title>Draft genome of Acidibacillus ferrooxidans Huett2.</title>
        <authorList>
            <person name="Schopf S."/>
        </authorList>
    </citation>
    <scope>NUCLEOTIDE SEQUENCE [LARGE SCALE GENOMIC DNA]</scope>
    <source>
        <strain evidence="14 15">Huett2</strain>
    </source>
</reference>
<dbReference type="PANTHER" id="PTHR43294:SF20">
    <property type="entry name" value="P-TYPE ATPASE"/>
    <property type="match status" value="1"/>
</dbReference>
<comment type="caution">
    <text evidence="14">The sequence shown here is derived from an EMBL/GenBank/DDBJ whole genome shotgun (WGS) entry which is preliminary data.</text>
</comment>
<evidence type="ECO:0000256" key="1">
    <source>
        <dbReference type="ARBA" id="ARBA00004141"/>
    </source>
</evidence>
<dbReference type="InterPro" id="IPR044492">
    <property type="entry name" value="P_typ_ATPase_HD_dom"/>
</dbReference>
<evidence type="ECO:0000256" key="11">
    <source>
        <dbReference type="ARBA" id="ARBA00023136"/>
    </source>
</evidence>
<dbReference type="SUPFAM" id="SSF81665">
    <property type="entry name" value="Calcium ATPase, transmembrane domain M"/>
    <property type="match status" value="1"/>
</dbReference>
<keyword evidence="3" id="KW-0813">Transport</keyword>
<comment type="subcellular location">
    <subcellularLocation>
        <location evidence="1">Membrane</location>
        <topology evidence="1">Multi-pass membrane protein</topology>
    </subcellularLocation>
</comment>
<evidence type="ECO:0000256" key="8">
    <source>
        <dbReference type="ARBA" id="ARBA00022967"/>
    </source>
</evidence>
<dbReference type="SFLD" id="SFLDG00002">
    <property type="entry name" value="C1.7:_P-type_atpase_like"/>
    <property type="match status" value="1"/>
</dbReference>
<feature type="transmembrane region" description="Helical" evidence="12">
    <location>
        <begin position="800"/>
        <end position="821"/>
    </location>
</feature>
<dbReference type="SUPFAM" id="SSF81660">
    <property type="entry name" value="Metal cation-transporting ATPase, ATP-binding domain N"/>
    <property type="match status" value="1"/>
</dbReference>
<keyword evidence="11 12" id="KW-0472">Membrane</keyword>
<keyword evidence="9 12" id="KW-1133">Transmembrane helix</keyword>
<dbReference type="Proteomes" id="UP000190229">
    <property type="component" value="Unassembled WGS sequence"/>
</dbReference>
<dbReference type="SUPFAM" id="SSF81653">
    <property type="entry name" value="Calcium ATPase, transduction domain A"/>
    <property type="match status" value="1"/>
</dbReference>
<dbReference type="SMART" id="SM00831">
    <property type="entry name" value="Cation_ATPase_N"/>
    <property type="match status" value="1"/>
</dbReference>
<dbReference type="GO" id="GO:0005886">
    <property type="term" value="C:plasma membrane"/>
    <property type="evidence" value="ECO:0007669"/>
    <property type="project" value="TreeGrafter"/>
</dbReference>
<dbReference type="GO" id="GO:0006883">
    <property type="term" value="P:intracellular sodium ion homeostasis"/>
    <property type="evidence" value="ECO:0007669"/>
    <property type="project" value="TreeGrafter"/>
</dbReference>
<dbReference type="InterPro" id="IPR050510">
    <property type="entry name" value="Cation_transp_ATPase_P-type"/>
</dbReference>
<dbReference type="InterPro" id="IPR006068">
    <property type="entry name" value="ATPase_P-typ_cation-transptr_C"/>
</dbReference>
<dbReference type="SFLD" id="SFLDF00027">
    <property type="entry name" value="p-type_atpase"/>
    <property type="match status" value="1"/>
</dbReference>
<dbReference type="InterPro" id="IPR004014">
    <property type="entry name" value="ATPase_P-typ_cation-transptr_N"/>
</dbReference>
<dbReference type="Pfam" id="PF13246">
    <property type="entry name" value="Cation_ATPase"/>
    <property type="match status" value="1"/>
</dbReference>
<dbReference type="PANTHER" id="PTHR43294">
    <property type="entry name" value="SODIUM/POTASSIUM-TRANSPORTING ATPASE SUBUNIT ALPHA"/>
    <property type="match status" value="1"/>
</dbReference>
<name>A0A1V4ESB3_9BACL</name>
<dbReference type="InterPro" id="IPR059000">
    <property type="entry name" value="ATPase_P-type_domA"/>
</dbReference>
<dbReference type="GO" id="GO:1990573">
    <property type="term" value="P:potassium ion import across plasma membrane"/>
    <property type="evidence" value="ECO:0007669"/>
    <property type="project" value="TreeGrafter"/>
</dbReference>
<feature type="transmembrane region" description="Helical" evidence="12">
    <location>
        <begin position="827"/>
        <end position="849"/>
    </location>
</feature>
<dbReference type="SFLD" id="SFLDS00003">
    <property type="entry name" value="Haloacid_Dehalogenase"/>
    <property type="match status" value="1"/>
</dbReference>
<protein>
    <recommendedName>
        <fullName evidence="13">Cation-transporting P-type ATPase N-terminal domain-containing protein</fullName>
    </recommendedName>
</protein>
<feature type="transmembrane region" description="Helical" evidence="12">
    <location>
        <begin position="183"/>
        <end position="199"/>
    </location>
</feature>
<evidence type="ECO:0000256" key="4">
    <source>
        <dbReference type="ARBA" id="ARBA00022553"/>
    </source>
</evidence>
<dbReference type="GO" id="GO:0005391">
    <property type="term" value="F:P-type sodium:potassium-exchanging transporter activity"/>
    <property type="evidence" value="ECO:0007669"/>
    <property type="project" value="TreeGrafter"/>
</dbReference>
<dbReference type="GO" id="GO:0005524">
    <property type="term" value="F:ATP binding"/>
    <property type="evidence" value="ECO:0007669"/>
    <property type="project" value="UniProtKB-KW"/>
</dbReference>
<dbReference type="InterPro" id="IPR023298">
    <property type="entry name" value="ATPase_P-typ_TM_dom_sf"/>
</dbReference>
<evidence type="ECO:0000256" key="9">
    <source>
        <dbReference type="ARBA" id="ARBA00022989"/>
    </source>
</evidence>
<keyword evidence="15" id="KW-1185">Reference proteome</keyword>
<evidence type="ECO:0000256" key="5">
    <source>
        <dbReference type="ARBA" id="ARBA00022692"/>
    </source>
</evidence>
<dbReference type="InterPro" id="IPR023299">
    <property type="entry name" value="ATPase_P-typ_cyto_dom_N"/>
</dbReference>
<keyword evidence="5 12" id="KW-0812">Transmembrane</keyword>
<gene>
    <name evidence="14" type="ORF">B2M26_09325</name>
</gene>
<dbReference type="InterPro" id="IPR036412">
    <property type="entry name" value="HAD-like_sf"/>
</dbReference>
<keyword evidence="8" id="KW-1278">Translocase</keyword>
<sequence length="1005" mass="109267">MSETATVIHELPGRIRVRVKWIHVRQNEQATVLRALRELPGMVRLELNTLTGNLLILFQQGENRQDHVVKSILSTIEDTLRTTENSHADTSKEMSGGTVTLPFKYAQTAAAHLSVDRGCAERGCGLSTQEAKERLRQYGENRLPLLRDTPWWKHVLKQGQDGMTLLLLGLAGLSFVSKRTAEGSALLIVIMVNSVVTVLQQHRSGRDKRTLAAMTDGDAIVFRDGRREHLAKELLVPGDLVWLEEGIQVPADGELIESHHLACDESLLTGEPLAIEKNAAALSAKTTVREQNPDGVTSASGVVMGSFVVRGNGVMLVTQTGSETVMGKIAKGLVEPTLVETPLQRSVSRFSRAVVTTIGLSTALLILVGILRKERVGPLLLSALSIGASAIPEGLPVLIGIALTAGVRRMQARKALVQKPSALETLGRSTVICSDKTGTLTKNEMTVRVLFDGTHVRVLPDLDVLSTSDMDQPLRASGHVVNLLTKAVLCSNAEWVEAERDGKTEWTLRGDATEGALLAAARRAGIALREIRAKYARLDERPFESERQRMSVICQGFSGSELIVKGAIEPIFACCAFYQSEDGLCELDDANRARILAIANDFSREAYRVICLAYRPLPHDVPARAVDENEENLIFLGLVGMEDPPREHVEQGIRACRDAGIRVLMMTGDHPETARATARKIGLSTSQAERVLVGSELTEYSDEALQRVCLDVSIFARVTPQDKLRIVAALKATGHVVVMTGDGVNDALAIRHADVGIAMGQSGTALAREASSITLVDDDFNAIIRAVDEGRGILGNIRRALGYLLSGNLGEILFSLLSVLFGLPLPFVPIQILLINLLTDAAPTLTLLVRPKRHAGMLRVREADLNDRNFLTQLVVRALSIGFSTFLLYRSLLLRVAPRIAQSASLTTLVLVQWFQVESWHHDGAAPQRILPRQRSMQGVLAVSFAALIGALYIPPLAALTGLQPLSLGIFFAAVTTAYTAQLLHGGIMQCLRHLKISSMPSLQH</sequence>
<evidence type="ECO:0000259" key="13">
    <source>
        <dbReference type="SMART" id="SM00831"/>
    </source>
</evidence>